<protein>
    <submittedName>
        <fullName evidence="2">Uncharacterized protein</fullName>
    </submittedName>
</protein>
<gene>
    <name evidence="2" type="ORF">LCGC14_0944280</name>
</gene>
<comment type="caution">
    <text evidence="2">The sequence shown here is derived from an EMBL/GenBank/DDBJ whole genome shotgun (WGS) entry which is preliminary data.</text>
</comment>
<dbReference type="AlphaFoldDB" id="A0A0F9R2P5"/>
<sequence length="90" mass="10059">MTEIQWLVIGTYITVFLAGIVGGSVSMAIYATKLFKRTTENDLKELNRLLQEFSQGKTRTEAGDEWKIKCVHGNSIMTECVACNEANRGK</sequence>
<feature type="transmembrane region" description="Helical" evidence="1">
    <location>
        <begin position="6"/>
        <end position="31"/>
    </location>
</feature>
<keyword evidence="1" id="KW-0472">Membrane</keyword>
<accession>A0A0F9R2P5</accession>
<dbReference type="EMBL" id="LAZR01003322">
    <property type="protein sequence ID" value="KKN19571.1"/>
    <property type="molecule type" value="Genomic_DNA"/>
</dbReference>
<organism evidence="2">
    <name type="scientific">marine sediment metagenome</name>
    <dbReference type="NCBI Taxonomy" id="412755"/>
    <lineage>
        <taxon>unclassified sequences</taxon>
        <taxon>metagenomes</taxon>
        <taxon>ecological metagenomes</taxon>
    </lineage>
</organism>
<keyword evidence="1" id="KW-1133">Transmembrane helix</keyword>
<evidence type="ECO:0000313" key="2">
    <source>
        <dbReference type="EMBL" id="KKN19571.1"/>
    </source>
</evidence>
<reference evidence="2" key="1">
    <citation type="journal article" date="2015" name="Nature">
        <title>Complex archaea that bridge the gap between prokaryotes and eukaryotes.</title>
        <authorList>
            <person name="Spang A."/>
            <person name="Saw J.H."/>
            <person name="Jorgensen S.L."/>
            <person name="Zaremba-Niedzwiedzka K."/>
            <person name="Martijn J."/>
            <person name="Lind A.E."/>
            <person name="van Eijk R."/>
            <person name="Schleper C."/>
            <person name="Guy L."/>
            <person name="Ettema T.J."/>
        </authorList>
    </citation>
    <scope>NUCLEOTIDE SEQUENCE</scope>
</reference>
<proteinExistence type="predicted"/>
<name>A0A0F9R2P5_9ZZZZ</name>
<evidence type="ECO:0000256" key="1">
    <source>
        <dbReference type="SAM" id="Phobius"/>
    </source>
</evidence>
<keyword evidence="1" id="KW-0812">Transmembrane</keyword>